<reference evidence="4 5" key="1">
    <citation type="submission" date="2015-08" db="EMBL/GenBank/DDBJ databases">
        <title>Next Generation Sequencing and Analysis of the Genome of Puccinia sorghi L Schw, the Causal Agent of Maize Common Rust.</title>
        <authorList>
            <person name="Rochi L."/>
            <person name="Burguener G."/>
            <person name="Darino M."/>
            <person name="Turjanski A."/>
            <person name="Kreff E."/>
            <person name="Dieguez M.J."/>
            <person name="Sacco F."/>
        </authorList>
    </citation>
    <scope>NUCLEOTIDE SEQUENCE [LARGE SCALE GENOMIC DNA]</scope>
    <source>
        <strain evidence="4 5">RO10H11247</strain>
    </source>
</reference>
<comment type="catalytic activity">
    <reaction evidence="2">
        <text>N(6)-[(R)-lipoyl]-L-lysyl-[protein] + 3-methyl-2-oxobutanoate + H(+) = N(6)-[(R)-S(8)-2-methylpropanoyldihydrolipoyl]-L-lysyl-[protein] + CO2</text>
        <dbReference type="Rhea" id="RHEA:13457"/>
        <dbReference type="Rhea" id="RHEA-COMP:10474"/>
        <dbReference type="Rhea" id="RHEA-COMP:10497"/>
        <dbReference type="ChEBI" id="CHEBI:11851"/>
        <dbReference type="ChEBI" id="CHEBI:15378"/>
        <dbReference type="ChEBI" id="CHEBI:16526"/>
        <dbReference type="ChEBI" id="CHEBI:83099"/>
        <dbReference type="ChEBI" id="CHEBI:83142"/>
        <dbReference type="EC" id="1.2.4.4"/>
    </reaction>
</comment>
<dbReference type="OrthoDB" id="3845at2759"/>
<gene>
    <name evidence="4" type="ORF">VP01_698g2</name>
</gene>
<dbReference type="InterPro" id="IPR029061">
    <property type="entry name" value="THDP-binding"/>
</dbReference>
<evidence type="ECO:0000256" key="1">
    <source>
        <dbReference type="ARBA" id="ARBA00023002"/>
    </source>
</evidence>
<proteinExistence type="inferred from homology"/>
<comment type="caution">
    <text evidence="4">The sequence shown here is derived from an EMBL/GenBank/DDBJ whole genome shotgun (WGS) entry which is preliminary data.</text>
</comment>
<sequence length="458" mass="51830">MAALRIIQQAAQRERSPRLSLRRSAGSICSPSPSIRSYTANPLKPLPSFHPLIPLKILSPDTHKNGSLQSLPLPHLADLESQSFAVKLYEIMLGLPILDTFMSNLQRHGRISFYMTSYGEEGAVVGSAAALGKHDEVYAQYRGMCFKQGILLWRGCSLDYLMAQCFGSVEDKSSKGRQMPVHYASKEHHFHSISSPLATQIPQAAGAAYTLKRMRQKGERVDDCVVCYLGEGAASEGDFHAGVNMASVLGGPIVFFIRYSPRNFRTTGLPSLLRPPNNSRETELLPGLLVRYGIDAIRVDGNDPLAVYLATREARRRALEGAGRAVMVEAMTYRVGHHSTSDDSSAYRNPNDVDQWRKRDNPINRMRGFLESRAWWDATKEEERIKKWKSDISQSVKRTEKVFFFLSMSKPSLKDMWTDTYGTEQAHLDEQRKESNRIMQKYSEYRVYKEELKKFSHP</sequence>
<evidence type="ECO:0000313" key="5">
    <source>
        <dbReference type="Proteomes" id="UP000037035"/>
    </source>
</evidence>
<evidence type="ECO:0000259" key="3">
    <source>
        <dbReference type="Pfam" id="PF00676"/>
    </source>
</evidence>
<dbReference type="InterPro" id="IPR001017">
    <property type="entry name" value="DH_E1"/>
</dbReference>
<keyword evidence="2" id="KW-0786">Thiamine pyrophosphate</keyword>
<dbReference type="VEuPathDB" id="FungiDB:VP01_698g2"/>
<protein>
    <recommendedName>
        <fullName evidence="2">2-oxoisovalerate dehydrogenase subunit alpha</fullName>
        <ecNumber evidence="2">1.2.4.4</ecNumber>
    </recommendedName>
    <alternativeName>
        <fullName evidence="2">Branched-chain alpha-keto acid dehydrogenase E1 component alpha chain</fullName>
    </alternativeName>
</protein>
<dbReference type="GO" id="GO:0003863">
    <property type="term" value="F:branched-chain 2-oxo acid dehydrogenase activity"/>
    <property type="evidence" value="ECO:0007669"/>
    <property type="project" value="UniProtKB-EC"/>
</dbReference>
<keyword evidence="1 2" id="KW-0560">Oxidoreductase</keyword>
<comment type="cofactor">
    <cofactor evidence="2">
        <name>thiamine diphosphate</name>
        <dbReference type="ChEBI" id="CHEBI:58937"/>
    </cofactor>
</comment>
<evidence type="ECO:0000313" key="4">
    <source>
        <dbReference type="EMBL" id="KNZ46758.1"/>
    </source>
</evidence>
<comment type="similarity">
    <text evidence="2">Belongs to the BCKDHA family.</text>
</comment>
<dbReference type="CDD" id="cd02000">
    <property type="entry name" value="TPP_E1_PDC_ADC_BCADC"/>
    <property type="match status" value="1"/>
</dbReference>
<comment type="function">
    <text evidence="2">The branched-chain alpha-keto dehydrogenase complex catalyzes the overall conversion of alpha-keto acids to acyl-CoA and CO(2). It contains multiple copies of three enzymatic components: branched-chain alpha-keto acid decarboxylase (E1), lipoamide acyltransferase (E2) and lipoamide dehydrogenase (E3).</text>
</comment>
<dbReference type="FunFam" id="3.40.50.970:FF:000108">
    <property type="entry name" value="2-oxoisovalerate dehydrogenase subunit alpha"/>
    <property type="match status" value="1"/>
</dbReference>
<dbReference type="EC" id="1.2.4.4" evidence="2"/>
<dbReference type="EMBL" id="LAVV01012371">
    <property type="protein sequence ID" value="KNZ46758.1"/>
    <property type="molecule type" value="Genomic_DNA"/>
</dbReference>
<evidence type="ECO:0000256" key="2">
    <source>
        <dbReference type="RuleBase" id="RU365014"/>
    </source>
</evidence>
<feature type="domain" description="Dehydrogenase E1 component" evidence="3">
    <location>
        <begin position="91"/>
        <end position="400"/>
    </location>
</feature>
<dbReference type="PANTHER" id="PTHR43380">
    <property type="entry name" value="2-OXOISOVALERATE DEHYDROGENASE SUBUNIT ALPHA, MITOCHONDRIAL"/>
    <property type="match status" value="1"/>
</dbReference>
<dbReference type="PANTHER" id="PTHR43380:SF1">
    <property type="entry name" value="2-OXOISOVALERATE DEHYDROGENASE SUBUNIT ALPHA, MITOCHONDRIAL"/>
    <property type="match status" value="1"/>
</dbReference>
<keyword evidence="5" id="KW-1185">Reference proteome</keyword>
<dbReference type="Proteomes" id="UP000037035">
    <property type="component" value="Unassembled WGS sequence"/>
</dbReference>
<dbReference type="SUPFAM" id="SSF52518">
    <property type="entry name" value="Thiamin diphosphate-binding fold (THDP-binding)"/>
    <property type="match status" value="1"/>
</dbReference>
<dbReference type="Pfam" id="PF00676">
    <property type="entry name" value="E1_dh"/>
    <property type="match status" value="1"/>
</dbReference>
<dbReference type="GO" id="GO:0009083">
    <property type="term" value="P:branched-chain amino acid catabolic process"/>
    <property type="evidence" value="ECO:0007669"/>
    <property type="project" value="TreeGrafter"/>
</dbReference>
<dbReference type="InterPro" id="IPR050771">
    <property type="entry name" value="Alpha-ketoacid_DH_E1_comp"/>
</dbReference>
<name>A0A0L6UDY4_9BASI</name>
<accession>A0A0L6UDY4</accession>
<organism evidence="4 5">
    <name type="scientific">Puccinia sorghi</name>
    <dbReference type="NCBI Taxonomy" id="27349"/>
    <lineage>
        <taxon>Eukaryota</taxon>
        <taxon>Fungi</taxon>
        <taxon>Dikarya</taxon>
        <taxon>Basidiomycota</taxon>
        <taxon>Pucciniomycotina</taxon>
        <taxon>Pucciniomycetes</taxon>
        <taxon>Pucciniales</taxon>
        <taxon>Pucciniaceae</taxon>
        <taxon>Puccinia</taxon>
    </lineage>
</organism>
<dbReference type="Gene3D" id="3.40.50.970">
    <property type="match status" value="1"/>
</dbReference>
<dbReference type="AlphaFoldDB" id="A0A0L6UDY4"/>
<dbReference type="STRING" id="27349.A0A0L6UDY4"/>